<dbReference type="AlphaFoldDB" id="A0A4Z1I4I8"/>
<evidence type="ECO:0000313" key="2">
    <source>
        <dbReference type="Proteomes" id="UP000297527"/>
    </source>
</evidence>
<proteinExistence type="predicted"/>
<organism evidence="1 2">
    <name type="scientific">Botryotinia convoluta</name>
    <dbReference type="NCBI Taxonomy" id="54673"/>
    <lineage>
        <taxon>Eukaryota</taxon>
        <taxon>Fungi</taxon>
        <taxon>Dikarya</taxon>
        <taxon>Ascomycota</taxon>
        <taxon>Pezizomycotina</taxon>
        <taxon>Leotiomycetes</taxon>
        <taxon>Helotiales</taxon>
        <taxon>Sclerotiniaceae</taxon>
        <taxon>Botryotinia</taxon>
    </lineage>
</organism>
<sequence length="95" mass="10582">MALIYTKTRHALGLTQLQLPEKNFPADVSRINATDVTTWAGNADADGSDNNIPPHDEEIVNRMPGIVHDDQQLELISEMQSHLTVPCSIISLRYK</sequence>
<keyword evidence="2" id="KW-1185">Reference proteome</keyword>
<evidence type="ECO:0000313" key="1">
    <source>
        <dbReference type="EMBL" id="TGO56316.1"/>
    </source>
</evidence>
<protein>
    <submittedName>
        <fullName evidence="1">Uncharacterized protein</fullName>
    </submittedName>
</protein>
<reference evidence="1 2" key="1">
    <citation type="submission" date="2017-12" db="EMBL/GenBank/DDBJ databases">
        <title>Comparative genomics of Botrytis spp.</title>
        <authorList>
            <person name="Valero-Jimenez C.A."/>
            <person name="Tapia P."/>
            <person name="Veloso J."/>
            <person name="Silva-Moreno E."/>
            <person name="Staats M."/>
            <person name="Valdes J.H."/>
            <person name="Van Kan J.A.L."/>
        </authorList>
    </citation>
    <scope>NUCLEOTIDE SEQUENCE [LARGE SCALE GENOMIC DNA]</scope>
    <source>
        <strain evidence="1 2">MUCL11595</strain>
    </source>
</reference>
<gene>
    <name evidence="1" type="ORF">BCON_0079g00100</name>
</gene>
<dbReference type="Proteomes" id="UP000297527">
    <property type="component" value="Unassembled WGS sequence"/>
</dbReference>
<dbReference type="EMBL" id="PQXN01000079">
    <property type="protein sequence ID" value="TGO56316.1"/>
    <property type="molecule type" value="Genomic_DNA"/>
</dbReference>
<comment type="caution">
    <text evidence="1">The sequence shown here is derived from an EMBL/GenBank/DDBJ whole genome shotgun (WGS) entry which is preliminary data.</text>
</comment>
<name>A0A4Z1I4I8_9HELO</name>
<accession>A0A4Z1I4I8</accession>